<evidence type="ECO:0000313" key="2">
    <source>
        <dbReference type="Proteomes" id="UP000000311"/>
    </source>
</evidence>
<dbReference type="Proteomes" id="UP000000311">
    <property type="component" value="Unassembled WGS sequence"/>
</dbReference>
<accession>E2AY28</accession>
<protein>
    <submittedName>
        <fullName evidence="1">Uncharacterized protein</fullName>
    </submittedName>
</protein>
<sequence length="308" mass="34780">MEGNKSKLSFPTAANLRFYEAWNKSSLHMLVRKTLERKNVDGHVMTMQFTIHAYTYGFCHSNDSVTTITSLEVVSPHHHTFTAENDAIQHCGLSPDPVFSMRRLCSMVYILRHKRACPNGYDNPPRETPQTRMRRVQWAQASLENSLLGYLHSLQSVEASCSVVTHDAQKVVQEVKSIFDSCLKNSNETSVIESGIQKLTNMANDLKKNITEYVHEISTTCRKTPFNLTSCYGAIKTNIAKVSLKDLVVIAAAEVLKVVPGIQRLIPYVPNVKLCYEDLSHQFTPDYLKGIYHDLKNCTQSIQHLFGA</sequence>
<reference evidence="1 2" key="1">
    <citation type="journal article" date="2010" name="Science">
        <title>Genomic comparison of the ants Camponotus floridanus and Harpegnathos saltator.</title>
        <authorList>
            <person name="Bonasio R."/>
            <person name="Zhang G."/>
            <person name="Ye C."/>
            <person name="Mutti N.S."/>
            <person name="Fang X."/>
            <person name="Qin N."/>
            <person name="Donahue G."/>
            <person name="Yang P."/>
            <person name="Li Q."/>
            <person name="Li C."/>
            <person name="Zhang P."/>
            <person name="Huang Z."/>
            <person name="Berger S.L."/>
            <person name="Reinberg D."/>
            <person name="Wang J."/>
            <person name="Liebig J."/>
        </authorList>
    </citation>
    <scope>NUCLEOTIDE SEQUENCE [LARGE SCALE GENOMIC DNA]</scope>
    <source>
        <strain evidence="2">C129</strain>
    </source>
</reference>
<gene>
    <name evidence="1" type="ORF">EAG_05928</name>
</gene>
<dbReference type="InParanoid" id="E2AY28"/>
<evidence type="ECO:0000313" key="1">
    <source>
        <dbReference type="EMBL" id="EFN61624.1"/>
    </source>
</evidence>
<dbReference type="AlphaFoldDB" id="E2AY28"/>
<dbReference type="OrthoDB" id="7550889at2759"/>
<organism evidence="2">
    <name type="scientific">Camponotus floridanus</name>
    <name type="common">Florida carpenter ant</name>
    <dbReference type="NCBI Taxonomy" id="104421"/>
    <lineage>
        <taxon>Eukaryota</taxon>
        <taxon>Metazoa</taxon>
        <taxon>Ecdysozoa</taxon>
        <taxon>Arthropoda</taxon>
        <taxon>Hexapoda</taxon>
        <taxon>Insecta</taxon>
        <taxon>Pterygota</taxon>
        <taxon>Neoptera</taxon>
        <taxon>Endopterygota</taxon>
        <taxon>Hymenoptera</taxon>
        <taxon>Apocrita</taxon>
        <taxon>Aculeata</taxon>
        <taxon>Formicoidea</taxon>
        <taxon>Formicidae</taxon>
        <taxon>Formicinae</taxon>
        <taxon>Camponotus</taxon>
    </lineage>
</organism>
<keyword evidence="2" id="KW-1185">Reference proteome</keyword>
<proteinExistence type="predicted"/>
<dbReference type="EMBL" id="GL443762">
    <property type="protein sequence ID" value="EFN61624.1"/>
    <property type="molecule type" value="Genomic_DNA"/>
</dbReference>
<name>E2AY28_CAMFO</name>